<gene>
    <name evidence="5" type="ORF">Syun_004761</name>
</gene>
<keyword evidence="3" id="KW-1133">Transmembrane helix</keyword>
<dbReference type="GO" id="GO:0009535">
    <property type="term" value="C:chloroplast thylakoid membrane"/>
    <property type="evidence" value="ECO:0007669"/>
    <property type="project" value="UniProtKB-SubCell"/>
</dbReference>
<comment type="caution">
    <text evidence="5">The sequence shown here is derived from an EMBL/GenBank/DDBJ whole genome shotgun (WGS) entry which is preliminary data.</text>
</comment>
<evidence type="ECO:0000256" key="4">
    <source>
        <dbReference type="SAM" id="SignalP"/>
    </source>
</evidence>
<name>A0AAP0L7S5_9MAGN</name>
<evidence type="ECO:0000256" key="3">
    <source>
        <dbReference type="SAM" id="Phobius"/>
    </source>
</evidence>
<reference evidence="5 6" key="1">
    <citation type="submission" date="2024-01" db="EMBL/GenBank/DDBJ databases">
        <title>Genome assemblies of Stephania.</title>
        <authorList>
            <person name="Yang L."/>
        </authorList>
    </citation>
    <scope>NUCLEOTIDE SEQUENCE [LARGE SCALE GENOMIC DNA]</scope>
    <source>
        <strain evidence="5">YNDBR</strain>
        <tissue evidence="5">Leaf</tissue>
    </source>
</reference>
<dbReference type="AlphaFoldDB" id="A0AAP0L7S5"/>
<sequence>MPFPREATTPVLVLLFLYLKRFFASSFAAAAYLQSIEFPKEKKVYVIGEDGILKELELAGFQYLGGPEDGRKKIELKPGFLMEHDESVSADLSIVDLDVPFNLAFLVAATMNTYVNLGVLFVSVPMVYFAISLQVVRVQNLLRRGIRVHHAGLLPIVKEVVEMFFCRGVIKKLLGILIVVGQAVAYVVSGMYGSVGQLGVGNTILIIVQLCVVGIIVMCLDELLQKGYGLGSSISLFIATNIWLEQELLPLSKQLWMKELAMVKFQTSRNTVNFLME</sequence>
<feature type="transmembrane region" description="Helical" evidence="3">
    <location>
        <begin position="173"/>
        <end position="192"/>
    </location>
</feature>
<comment type="subcellular location">
    <subcellularLocation>
        <location evidence="1">Plastid</location>
        <location evidence="1">Chloroplast thylakoid membrane</location>
        <topology evidence="1">Multi-pass membrane protein</topology>
    </subcellularLocation>
</comment>
<dbReference type="Pfam" id="PF00344">
    <property type="entry name" value="SecY"/>
    <property type="match status" value="1"/>
</dbReference>
<dbReference type="Gene3D" id="3.40.50.1000">
    <property type="entry name" value="HAD superfamily/HAD-like"/>
    <property type="match status" value="1"/>
</dbReference>
<keyword evidence="3" id="KW-0812">Transmembrane</keyword>
<dbReference type="Gene3D" id="1.10.3370.10">
    <property type="entry name" value="SecY subunit domain"/>
    <property type="match status" value="1"/>
</dbReference>
<feature type="transmembrane region" description="Helical" evidence="3">
    <location>
        <begin position="198"/>
        <end position="220"/>
    </location>
</feature>
<dbReference type="InterPro" id="IPR023201">
    <property type="entry name" value="SecY_dom_sf"/>
</dbReference>
<keyword evidence="4" id="KW-0732">Signal</keyword>
<dbReference type="SUPFAM" id="SSF103491">
    <property type="entry name" value="Preprotein translocase SecY subunit"/>
    <property type="match status" value="1"/>
</dbReference>
<dbReference type="InterPro" id="IPR023214">
    <property type="entry name" value="HAD_sf"/>
</dbReference>
<evidence type="ECO:0000313" key="5">
    <source>
        <dbReference type="EMBL" id="KAK9163859.1"/>
    </source>
</evidence>
<dbReference type="InterPro" id="IPR002208">
    <property type="entry name" value="SecY/SEC61-alpha"/>
</dbReference>
<evidence type="ECO:0000256" key="2">
    <source>
        <dbReference type="RuleBase" id="RU004349"/>
    </source>
</evidence>
<keyword evidence="6" id="KW-1185">Reference proteome</keyword>
<evidence type="ECO:0000256" key="1">
    <source>
        <dbReference type="ARBA" id="ARBA00004454"/>
    </source>
</evidence>
<dbReference type="PANTHER" id="PTHR10906">
    <property type="entry name" value="SECY/SEC61-ALPHA FAMILY MEMBER"/>
    <property type="match status" value="1"/>
</dbReference>
<protein>
    <submittedName>
        <fullName evidence="5">Uncharacterized protein</fullName>
    </submittedName>
</protein>
<comment type="similarity">
    <text evidence="2">Belongs to the SecY/SEC61-alpha family.</text>
</comment>
<organism evidence="5 6">
    <name type="scientific">Stephania yunnanensis</name>
    <dbReference type="NCBI Taxonomy" id="152371"/>
    <lineage>
        <taxon>Eukaryota</taxon>
        <taxon>Viridiplantae</taxon>
        <taxon>Streptophyta</taxon>
        <taxon>Embryophyta</taxon>
        <taxon>Tracheophyta</taxon>
        <taxon>Spermatophyta</taxon>
        <taxon>Magnoliopsida</taxon>
        <taxon>Ranunculales</taxon>
        <taxon>Menispermaceae</taxon>
        <taxon>Menispermoideae</taxon>
        <taxon>Cissampelideae</taxon>
        <taxon>Stephania</taxon>
    </lineage>
</organism>
<feature type="chain" id="PRO_5042971428" evidence="4">
    <location>
        <begin position="25"/>
        <end position="277"/>
    </location>
</feature>
<dbReference type="Proteomes" id="UP001420932">
    <property type="component" value="Unassembled WGS sequence"/>
</dbReference>
<keyword evidence="3" id="KW-0472">Membrane</keyword>
<accession>A0AAP0L7S5</accession>
<dbReference type="GO" id="GO:0015031">
    <property type="term" value="P:protein transport"/>
    <property type="evidence" value="ECO:0007669"/>
    <property type="project" value="InterPro"/>
</dbReference>
<feature type="signal peptide" evidence="4">
    <location>
        <begin position="1"/>
        <end position="24"/>
    </location>
</feature>
<feature type="transmembrane region" description="Helical" evidence="3">
    <location>
        <begin position="114"/>
        <end position="136"/>
    </location>
</feature>
<proteinExistence type="inferred from homology"/>
<dbReference type="EMBL" id="JBBNAF010000002">
    <property type="protein sequence ID" value="KAK9163859.1"/>
    <property type="molecule type" value="Genomic_DNA"/>
</dbReference>
<evidence type="ECO:0000313" key="6">
    <source>
        <dbReference type="Proteomes" id="UP001420932"/>
    </source>
</evidence>
<feature type="transmembrane region" description="Helical" evidence="3">
    <location>
        <begin position="227"/>
        <end position="244"/>
    </location>
</feature>